<dbReference type="STRING" id="882378.RBRH_03289"/>
<dbReference type="KEGG" id="brh:RBRH_03289"/>
<dbReference type="Proteomes" id="UP000007437">
    <property type="component" value="Chromosome"/>
</dbReference>
<dbReference type="eggNOG" id="COG3210">
    <property type="taxonomic scope" value="Bacteria"/>
</dbReference>
<accession>E5AMV5</accession>
<dbReference type="HOGENOM" id="CLU_1248717_0_0_4"/>
<dbReference type="OrthoDB" id="9135280at2"/>
<sequence length="221" mass="21757">MLPAEGDSGPGYMFYATPAQKADPSMYAGHHPSGLGLNKPTSEAINASVNHDAASREVIAKQTLGAAAGAGAIVLAPKVAMAAGLGAGYDYAGDVISRAMGLSNGEPSAGKSLVVGGVAGVTAPFFLPLSTLGGSAVGKIVVGVYNSVLAGTGAFAGTAITNSNSSPDLSGGIGAGIAAAGEFTRYIVPGQLGASLGYIFQIFPGPMQAAIEKEKNKGEKN</sequence>
<dbReference type="EMBL" id="FR687359">
    <property type="protein sequence ID" value="CBW74036.1"/>
    <property type="molecule type" value="Genomic_DNA"/>
</dbReference>
<dbReference type="AlphaFoldDB" id="E5AMV5"/>
<evidence type="ECO:0000313" key="1">
    <source>
        <dbReference type="EMBL" id="CBW74036.1"/>
    </source>
</evidence>
<proteinExistence type="predicted"/>
<evidence type="ECO:0000313" key="2">
    <source>
        <dbReference type="Proteomes" id="UP000007437"/>
    </source>
</evidence>
<protein>
    <submittedName>
        <fullName evidence="1">Hemolysin</fullName>
    </submittedName>
</protein>
<reference evidence="1 2" key="1">
    <citation type="journal article" date="2011" name="J. Bacteriol.">
        <title>Complete genome sequence of Burkholderia rhizoxinica, an endosymbiont of Rhizopus microsporus.</title>
        <authorList>
            <person name="Lackner G."/>
            <person name="Moebius N."/>
            <person name="Partida-Martinez L."/>
            <person name="Hertweck C."/>
        </authorList>
    </citation>
    <scope>NUCLEOTIDE SEQUENCE [LARGE SCALE GENOMIC DNA]</scope>
    <source>
        <strain evidence="2">DSM 19002 / CIP 109453 / HKI 454</strain>
    </source>
</reference>
<name>E5AMV5_MYCRK</name>
<gene>
    <name evidence="1" type="ordered locus">RBRH_03289</name>
</gene>
<organism evidence="1 2">
    <name type="scientific">Mycetohabitans rhizoxinica (strain DSM 19002 / CIP 109453 / HKI 454)</name>
    <name type="common">Paraburkholderia rhizoxinica</name>
    <dbReference type="NCBI Taxonomy" id="882378"/>
    <lineage>
        <taxon>Bacteria</taxon>
        <taxon>Pseudomonadati</taxon>
        <taxon>Pseudomonadota</taxon>
        <taxon>Betaproteobacteria</taxon>
        <taxon>Burkholderiales</taxon>
        <taxon>Burkholderiaceae</taxon>
        <taxon>Mycetohabitans</taxon>
    </lineage>
</organism>